<evidence type="ECO:0000256" key="1">
    <source>
        <dbReference type="SAM" id="MobiDB-lite"/>
    </source>
</evidence>
<proteinExistence type="predicted"/>
<dbReference type="OrthoDB" id="10655080at2759"/>
<dbReference type="EMBL" id="VSWC01000079">
    <property type="protein sequence ID" value="KAA1095102.1"/>
    <property type="molecule type" value="Genomic_DNA"/>
</dbReference>
<accession>A0A5B0P2L4</accession>
<reference evidence="2 3" key="1">
    <citation type="submission" date="2019-05" db="EMBL/GenBank/DDBJ databases">
        <title>Emergence of the Ug99 lineage of the wheat stem rust pathogen through somatic hybridization.</title>
        <authorList>
            <person name="Li F."/>
            <person name="Upadhyaya N.M."/>
            <person name="Sperschneider J."/>
            <person name="Matny O."/>
            <person name="Nguyen-Phuc H."/>
            <person name="Mago R."/>
            <person name="Raley C."/>
            <person name="Miller M.E."/>
            <person name="Silverstein K.A.T."/>
            <person name="Henningsen E."/>
            <person name="Hirsch C.D."/>
            <person name="Visser B."/>
            <person name="Pretorius Z.A."/>
            <person name="Steffenson B.J."/>
            <person name="Schwessinger B."/>
            <person name="Dodds P.N."/>
            <person name="Figueroa M."/>
        </authorList>
    </citation>
    <scope>NUCLEOTIDE SEQUENCE [LARGE SCALE GENOMIC DNA]</scope>
    <source>
        <strain evidence="2">21-0</strain>
    </source>
</reference>
<comment type="caution">
    <text evidence="2">The sequence shown here is derived from an EMBL/GenBank/DDBJ whole genome shotgun (WGS) entry which is preliminary data.</text>
</comment>
<gene>
    <name evidence="2" type="ORF">PGT21_035560</name>
</gene>
<protein>
    <submittedName>
        <fullName evidence="2">Uncharacterized protein</fullName>
    </submittedName>
</protein>
<evidence type="ECO:0000313" key="2">
    <source>
        <dbReference type="EMBL" id="KAA1095102.1"/>
    </source>
</evidence>
<dbReference type="Proteomes" id="UP000324748">
    <property type="component" value="Unassembled WGS sequence"/>
</dbReference>
<sequence>MRLGIHHIQVGFLWFFKCKATHGLHESIDLNFEPLEMKNDCPISAMQSICLKKEPLENHSSRQFLTPTETSSFQKLDFDLNENPVEANNLGHAVSNFFPKIYSNNENEETLSLQKPPKKPNEIMDSSAEVSDPVTSMGRDLGYSQKTSVNHKRKSSTPGFTPNSYPKITHLSCPHLTSHIQENNNQIYTMKLTEISVPSCSRKYHEFSEQSNHSNVNHCLLKSIEIHPQRKMEILSPSPRNNHFSTQKSIDNKSRSERLKFDREAFFFPSPSSIRNRNQKSIMRLIDLLSQEGESSMGFLVMTESQFIRYRGIFHSCQKAFIESSLDDTHEFQENPEIHPFCSSRDKLWKNRKFWYAYWLRKSNFKHGGLVEAIESFNSIQIRKAIILYLFYFEMISTVIPISQGKESDGSELEEALELLEFMSGPLTPKNLEYKRNLSEKWELFQLKISTQGTANNITAIWILLEVWMENFRKRLLDKQRNKKNRLEQTFKSFFNNIFYHSISRLTARIQQC</sequence>
<evidence type="ECO:0000313" key="3">
    <source>
        <dbReference type="Proteomes" id="UP000324748"/>
    </source>
</evidence>
<organism evidence="2 3">
    <name type="scientific">Puccinia graminis f. sp. tritici</name>
    <dbReference type="NCBI Taxonomy" id="56615"/>
    <lineage>
        <taxon>Eukaryota</taxon>
        <taxon>Fungi</taxon>
        <taxon>Dikarya</taxon>
        <taxon>Basidiomycota</taxon>
        <taxon>Pucciniomycotina</taxon>
        <taxon>Pucciniomycetes</taxon>
        <taxon>Pucciniales</taxon>
        <taxon>Pucciniaceae</taxon>
        <taxon>Puccinia</taxon>
    </lineage>
</organism>
<feature type="region of interest" description="Disordered" evidence="1">
    <location>
        <begin position="108"/>
        <end position="163"/>
    </location>
</feature>
<name>A0A5B0P2L4_PUCGR</name>
<dbReference type="AlphaFoldDB" id="A0A5B0P2L4"/>
<keyword evidence="3" id="KW-1185">Reference proteome</keyword>